<protein>
    <recommendedName>
        <fullName evidence="4">Yip1 domain-containing protein</fullName>
    </recommendedName>
</protein>
<dbReference type="RefSeq" id="WP_232572000.1">
    <property type="nucleotide sequence ID" value="NZ_CP089466.1"/>
</dbReference>
<comment type="caution">
    <text evidence="2">The sequence shown here is derived from an EMBL/GenBank/DDBJ whole genome shotgun (WGS) entry which is preliminary data.</text>
</comment>
<feature type="transmembrane region" description="Helical" evidence="1">
    <location>
        <begin position="108"/>
        <end position="131"/>
    </location>
</feature>
<keyword evidence="3" id="KW-1185">Reference proteome</keyword>
<name>A0ABD5NCM3_9EURY</name>
<evidence type="ECO:0000313" key="2">
    <source>
        <dbReference type="EMBL" id="MFC3476862.1"/>
    </source>
</evidence>
<dbReference type="Proteomes" id="UP001595660">
    <property type="component" value="Unassembled WGS sequence"/>
</dbReference>
<gene>
    <name evidence="2" type="ORF">ACFOKC_03900</name>
</gene>
<dbReference type="AlphaFoldDB" id="A0ABD5NCM3"/>
<sequence length="142" mass="14071">MNAPTLDTAVASLARFAGTVPPAQSVTAPFDDSVVVFAASLLVGGVAIHVAASHLVDAGDYGDAILTALLGALAWGLLDGVPFVGGLLALVAWVGVIKWRYPVGWLRASAVGVAAWAVATVVLAALALVGIGSFEALGVPGA</sequence>
<evidence type="ECO:0000256" key="1">
    <source>
        <dbReference type="SAM" id="Phobius"/>
    </source>
</evidence>
<keyword evidence="1" id="KW-1133">Transmembrane helix</keyword>
<keyword evidence="1" id="KW-0812">Transmembrane</keyword>
<evidence type="ECO:0008006" key="4">
    <source>
        <dbReference type="Google" id="ProtNLM"/>
    </source>
</evidence>
<keyword evidence="1" id="KW-0472">Membrane</keyword>
<dbReference type="GeneID" id="69117220"/>
<feature type="transmembrane region" description="Helical" evidence="1">
    <location>
        <begin position="34"/>
        <end position="52"/>
    </location>
</feature>
<accession>A0ABD5NCM3</accession>
<proteinExistence type="predicted"/>
<feature type="transmembrane region" description="Helical" evidence="1">
    <location>
        <begin position="72"/>
        <end position="96"/>
    </location>
</feature>
<reference evidence="2 3" key="1">
    <citation type="journal article" date="2019" name="Int. J. Syst. Evol. Microbiol.">
        <title>The Global Catalogue of Microorganisms (GCM) 10K type strain sequencing project: providing services to taxonomists for standard genome sequencing and annotation.</title>
        <authorList>
            <consortium name="The Broad Institute Genomics Platform"/>
            <consortium name="The Broad Institute Genome Sequencing Center for Infectious Disease"/>
            <person name="Wu L."/>
            <person name="Ma J."/>
        </authorList>
    </citation>
    <scope>NUCLEOTIDE SEQUENCE [LARGE SCALE GENOMIC DNA]</scope>
    <source>
        <strain evidence="2 3">CGMCC 1.12562</strain>
    </source>
</reference>
<evidence type="ECO:0000313" key="3">
    <source>
        <dbReference type="Proteomes" id="UP001595660"/>
    </source>
</evidence>
<dbReference type="EMBL" id="JBHRWN010000002">
    <property type="protein sequence ID" value="MFC3476862.1"/>
    <property type="molecule type" value="Genomic_DNA"/>
</dbReference>
<organism evidence="2 3">
    <name type="scientific">Halobacterium litoreum</name>
    <dbReference type="NCBI Taxonomy" id="2039234"/>
    <lineage>
        <taxon>Archaea</taxon>
        <taxon>Methanobacteriati</taxon>
        <taxon>Methanobacteriota</taxon>
        <taxon>Stenosarchaea group</taxon>
        <taxon>Halobacteria</taxon>
        <taxon>Halobacteriales</taxon>
        <taxon>Halobacteriaceae</taxon>
        <taxon>Halobacterium</taxon>
    </lineage>
</organism>